<dbReference type="InterPro" id="IPR001509">
    <property type="entry name" value="Epimerase_deHydtase"/>
</dbReference>
<accession>A0A135LNG0</accession>
<dbReference type="PANTHER" id="PTHR48079">
    <property type="entry name" value="PROTEIN YEEZ"/>
    <property type="match status" value="1"/>
</dbReference>
<protein>
    <submittedName>
        <fullName evidence="2">NAD-dependent epimerase/dehydratase</fullName>
    </submittedName>
</protein>
<dbReference type="EMBL" id="LHQR01000047">
    <property type="protein sequence ID" value="KXG50504.1"/>
    <property type="molecule type" value="Genomic_DNA"/>
</dbReference>
<feature type="domain" description="NAD-dependent epimerase/dehydratase" evidence="1">
    <location>
        <begin position="4"/>
        <end position="237"/>
    </location>
</feature>
<gene>
    <name evidence="2" type="ORF">PGRI_069950</name>
</gene>
<dbReference type="GeneID" id="63710009"/>
<evidence type="ECO:0000313" key="3">
    <source>
        <dbReference type="Proteomes" id="UP000070168"/>
    </source>
</evidence>
<organism evidence="2 3">
    <name type="scientific">Penicillium patulum</name>
    <name type="common">Penicillium griseofulvum</name>
    <dbReference type="NCBI Taxonomy" id="5078"/>
    <lineage>
        <taxon>Eukaryota</taxon>
        <taxon>Fungi</taxon>
        <taxon>Dikarya</taxon>
        <taxon>Ascomycota</taxon>
        <taxon>Pezizomycotina</taxon>
        <taxon>Eurotiomycetes</taxon>
        <taxon>Eurotiomycetidae</taxon>
        <taxon>Eurotiales</taxon>
        <taxon>Aspergillaceae</taxon>
        <taxon>Penicillium</taxon>
    </lineage>
</organism>
<dbReference type="PANTHER" id="PTHR48079:SF8">
    <property type="entry name" value="NAD(P)-BINDING DOMAIN-CONTAINING PROTEIN"/>
    <property type="match status" value="1"/>
</dbReference>
<dbReference type="Gene3D" id="3.40.50.720">
    <property type="entry name" value="NAD(P)-binding Rossmann-like Domain"/>
    <property type="match status" value="1"/>
</dbReference>
<evidence type="ECO:0000259" key="1">
    <source>
        <dbReference type="Pfam" id="PF01370"/>
    </source>
</evidence>
<dbReference type="GO" id="GO:0005737">
    <property type="term" value="C:cytoplasm"/>
    <property type="evidence" value="ECO:0007669"/>
    <property type="project" value="TreeGrafter"/>
</dbReference>
<dbReference type="InterPro" id="IPR051783">
    <property type="entry name" value="NAD(P)-dependent_oxidoreduct"/>
</dbReference>
<comment type="caution">
    <text evidence="2">The sequence shown here is derived from an EMBL/GenBank/DDBJ whole genome shotgun (WGS) entry which is preliminary data.</text>
</comment>
<proteinExistence type="predicted"/>
<sequence length="333" mass="36150">MTQIFLTGATGYIGGEVLHALQHAHPDYEIAALIRDNEKAGKVLAAFPKVRVVLADLDNVEIIEEESRKADIVIHAASNKHLESVKAIANGMAGRQNAYYIQVTGASVLAGPEIDTNSYGEPSDQIFDDLDNTADLRDMIRAYKNRRVVDNYILDLGSGGPKTAIIFPPIIFGTGKGPVNQRSVQVPSLARATLLQRVGLYLGRGLSRWGIIHVSDLADLFVKLVEHAVNATPSPIWNENGLFFVENGFESFKDIASLIAKEAHSLGHIDSPDLVKSMNLDEANVVIPHGAVFLGTNGQGRALRARKLLGWQPDGESFQKATRETIIAEAAQL</sequence>
<reference evidence="2 3" key="1">
    <citation type="journal article" date="2016" name="BMC Genomics">
        <title>Genome sequencing and secondary metabolism of the postharvest pathogen Penicillium griseofulvum.</title>
        <authorList>
            <person name="Banani H."/>
            <person name="Marcet-Houben M."/>
            <person name="Ballester A.R."/>
            <person name="Abbruscato P."/>
            <person name="Gonzalez-Candelas L."/>
            <person name="Gabaldon T."/>
            <person name="Spadaro D."/>
        </authorList>
    </citation>
    <scope>NUCLEOTIDE SEQUENCE [LARGE SCALE GENOMIC DNA]</scope>
    <source>
        <strain evidence="2 3">PG3</strain>
    </source>
</reference>
<dbReference type="GO" id="GO:0004029">
    <property type="term" value="F:aldehyde dehydrogenase (NAD+) activity"/>
    <property type="evidence" value="ECO:0007669"/>
    <property type="project" value="TreeGrafter"/>
</dbReference>
<evidence type="ECO:0000313" key="2">
    <source>
        <dbReference type="EMBL" id="KXG50504.1"/>
    </source>
</evidence>
<name>A0A135LNG0_PENPA</name>
<keyword evidence="3" id="KW-1185">Reference proteome</keyword>
<dbReference type="SUPFAM" id="SSF51735">
    <property type="entry name" value="NAD(P)-binding Rossmann-fold domains"/>
    <property type="match status" value="1"/>
</dbReference>
<dbReference type="AlphaFoldDB" id="A0A135LNG0"/>
<dbReference type="Proteomes" id="UP000070168">
    <property type="component" value="Unassembled WGS sequence"/>
</dbReference>
<dbReference type="OrthoDB" id="2130169at2759"/>
<dbReference type="OMA" id="ATPSPIW"/>
<dbReference type="Pfam" id="PF01370">
    <property type="entry name" value="Epimerase"/>
    <property type="match status" value="1"/>
</dbReference>
<dbReference type="RefSeq" id="XP_040649040.1">
    <property type="nucleotide sequence ID" value="XM_040794709.1"/>
</dbReference>
<dbReference type="STRING" id="5078.A0A135LNG0"/>
<dbReference type="InterPro" id="IPR036291">
    <property type="entry name" value="NAD(P)-bd_dom_sf"/>
</dbReference>